<evidence type="ECO:0000313" key="11">
    <source>
        <dbReference type="EMBL" id="EOA56755.1"/>
    </source>
</evidence>
<evidence type="ECO:0000256" key="3">
    <source>
        <dbReference type="ARBA" id="ARBA00022670"/>
    </source>
</evidence>
<dbReference type="GO" id="GO:0006508">
    <property type="term" value="P:proteolysis"/>
    <property type="evidence" value="ECO:0007669"/>
    <property type="project" value="UniProtKB-KW"/>
</dbReference>
<evidence type="ECO:0000256" key="5">
    <source>
        <dbReference type="ARBA" id="ARBA00022750"/>
    </source>
</evidence>
<dbReference type="HAMAP" id="MF_00161">
    <property type="entry name" value="LspA"/>
    <property type="match status" value="1"/>
</dbReference>
<dbReference type="PATRIC" id="fig|1121098.3.peg.956"/>
<evidence type="ECO:0000256" key="8">
    <source>
        <dbReference type="ARBA" id="ARBA00023136"/>
    </source>
</evidence>
<dbReference type="STRING" id="1121098.HMPREF1534_00945"/>
<dbReference type="PRINTS" id="PR00781">
    <property type="entry name" value="LIPOSIGPTASE"/>
</dbReference>
<keyword evidence="2 9" id="KW-1003">Cell membrane</keyword>
<comment type="function">
    <text evidence="9">This protein specifically catalyzes the removal of signal peptides from prolipoproteins.</text>
</comment>
<feature type="active site" evidence="9">
    <location>
        <position position="181"/>
    </location>
</feature>
<dbReference type="Proteomes" id="UP000017831">
    <property type="component" value="Unassembled WGS sequence"/>
</dbReference>
<keyword evidence="6 9" id="KW-0378">Hydrolase</keyword>
<dbReference type="HOGENOM" id="CLU_083252_0_1_10"/>
<keyword evidence="4 9" id="KW-0812">Transmembrane</keyword>
<dbReference type="UniPathway" id="UPA00665"/>
<reference evidence="11 12" key="1">
    <citation type="submission" date="2013-04" db="EMBL/GenBank/DDBJ databases">
        <title>The Genome Sequence of Bacteroides massiliensis DSM 17679.</title>
        <authorList>
            <consortium name="The Broad Institute Genomics Platform"/>
            <person name="Earl A."/>
            <person name="Ward D."/>
            <person name="Feldgarden M."/>
            <person name="Gevers D."/>
            <person name="Martens E."/>
            <person name="Fenner L."/>
            <person name="Roux V."/>
            <person name="Mallet M.N."/>
            <person name="Raoult D."/>
            <person name="Walker B."/>
            <person name="Young S."/>
            <person name="Zeng Q."/>
            <person name="Gargeya S."/>
            <person name="Fitzgerald M."/>
            <person name="Haas B."/>
            <person name="Abouelleil A."/>
            <person name="Allen A.W."/>
            <person name="Alvarado L."/>
            <person name="Arachchi H.M."/>
            <person name="Berlin A.M."/>
            <person name="Chapman S.B."/>
            <person name="Gainer-Dewar J."/>
            <person name="Goldberg J."/>
            <person name="Griggs A."/>
            <person name="Gujja S."/>
            <person name="Hansen M."/>
            <person name="Howarth C."/>
            <person name="Imamovic A."/>
            <person name="Ireland A."/>
            <person name="Larimer J."/>
            <person name="McCowan C."/>
            <person name="Murphy C."/>
            <person name="Pearson M."/>
            <person name="Poon T.W."/>
            <person name="Priest M."/>
            <person name="Roberts A."/>
            <person name="Saif S."/>
            <person name="Shea T."/>
            <person name="Sisk P."/>
            <person name="Sykes S."/>
            <person name="Wortman J."/>
            <person name="Nusbaum C."/>
            <person name="Birren B."/>
        </authorList>
    </citation>
    <scope>NUCLEOTIDE SEQUENCE [LARGE SCALE GENOMIC DNA]</scope>
    <source>
        <strain evidence="12">B84634 / Timone 84634 / DSM 17679 / JCM 13223</strain>
    </source>
</reference>
<feature type="transmembrane region" description="Helical" evidence="9">
    <location>
        <begin position="65"/>
        <end position="82"/>
    </location>
</feature>
<comment type="catalytic activity">
    <reaction evidence="9">
        <text>Release of signal peptides from bacterial membrane prolipoproteins. Hydrolyzes -Xaa-Yaa-Zaa-|-(S,diacylglyceryl)Cys-, in which Xaa is hydrophobic (preferably Leu), and Yaa (Ala or Ser) and Zaa (Gly or Ala) have small, neutral side chains.</text>
        <dbReference type="EC" id="3.4.23.36"/>
    </reaction>
</comment>
<keyword evidence="5 9" id="KW-0064">Aspartyl protease</keyword>
<dbReference type="PANTHER" id="PTHR33695:SF1">
    <property type="entry name" value="LIPOPROTEIN SIGNAL PEPTIDASE"/>
    <property type="match status" value="1"/>
</dbReference>
<dbReference type="GO" id="GO:0005886">
    <property type="term" value="C:plasma membrane"/>
    <property type="evidence" value="ECO:0007669"/>
    <property type="project" value="UniProtKB-SubCell"/>
</dbReference>
<keyword evidence="12" id="KW-1185">Reference proteome</keyword>
<keyword evidence="8 9" id="KW-0472">Membrane</keyword>
<comment type="similarity">
    <text evidence="1 9 10">Belongs to the peptidase A8 family.</text>
</comment>
<feature type="active site" evidence="9">
    <location>
        <position position="147"/>
    </location>
</feature>
<dbReference type="GO" id="GO:0004190">
    <property type="term" value="F:aspartic-type endopeptidase activity"/>
    <property type="evidence" value="ECO:0007669"/>
    <property type="project" value="UniProtKB-UniRule"/>
</dbReference>
<sequence length="216" mass="24568">MKNTISKGWLSLLIVMGILILDQIIKIAVKTNMYYNESIRITDWFYIHFVENPGMAFGMQVIPKAVQTIGRILFAGIIIWYIGRLIKANCKRGYLICISLILAGAIGNIIDSIFYGVIFSQSTLSEVATFVPIGHGYTDWLYGKVVDMFYFPLFEFNWPGWMPFIGGDNFIFFSPIFNFADAAISCGVIILLLFYKKYFSDSIHMIKNDLKSKLAS</sequence>
<dbReference type="InterPro" id="IPR001872">
    <property type="entry name" value="Peptidase_A8"/>
</dbReference>
<gene>
    <name evidence="9" type="primary">lspA</name>
    <name evidence="11" type="ORF">HMPREF1534_00945</name>
</gene>
<dbReference type="PANTHER" id="PTHR33695">
    <property type="entry name" value="LIPOPROTEIN SIGNAL PEPTIDASE"/>
    <property type="match status" value="1"/>
</dbReference>
<proteinExistence type="inferred from homology"/>
<evidence type="ECO:0000313" key="12">
    <source>
        <dbReference type="Proteomes" id="UP000017831"/>
    </source>
</evidence>
<keyword evidence="3 9" id="KW-0645">Protease</keyword>
<organism evidence="11 12">
    <name type="scientific">Phocaeicola massiliensis B84634 = Timone 84634 = DSM 17679 = JCM 13223</name>
    <dbReference type="NCBI Taxonomy" id="1121098"/>
    <lineage>
        <taxon>Bacteria</taxon>
        <taxon>Pseudomonadati</taxon>
        <taxon>Bacteroidota</taxon>
        <taxon>Bacteroidia</taxon>
        <taxon>Bacteroidales</taxon>
        <taxon>Bacteroidaceae</taxon>
        <taxon>Phocaeicola</taxon>
    </lineage>
</organism>
<dbReference type="EC" id="3.4.23.36" evidence="9"/>
<evidence type="ECO:0000256" key="10">
    <source>
        <dbReference type="RuleBase" id="RU004181"/>
    </source>
</evidence>
<evidence type="ECO:0000256" key="7">
    <source>
        <dbReference type="ARBA" id="ARBA00022989"/>
    </source>
</evidence>
<dbReference type="eggNOG" id="COG0597">
    <property type="taxonomic scope" value="Bacteria"/>
</dbReference>
<feature type="transmembrane region" description="Helical" evidence="9">
    <location>
        <begin position="94"/>
        <end position="118"/>
    </location>
</feature>
<accession>U6RJR8</accession>
<name>U6RJR8_9BACT</name>
<comment type="caution">
    <text evidence="11">The sequence shown here is derived from an EMBL/GenBank/DDBJ whole genome shotgun (WGS) entry which is preliminary data.</text>
</comment>
<dbReference type="AlphaFoldDB" id="U6RJR8"/>
<evidence type="ECO:0000256" key="9">
    <source>
        <dbReference type="HAMAP-Rule" id="MF_00161"/>
    </source>
</evidence>
<evidence type="ECO:0000256" key="2">
    <source>
        <dbReference type="ARBA" id="ARBA00022475"/>
    </source>
</evidence>
<dbReference type="GeneID" id="60063017"/>
<dbReference type="RefSeq" id="WP_005937738.1">
    <property type="nucleotide sequence ID" value="NZ_KB890397.1"/>
</dbReference>
<dbReference type="Pfam" id="PF01252">
    <property type="entry name" value="Peptidase_A8"/>
    <property type="match status" value="1"/>
</dbReference>
<feature type="transmembrane region" description="Helical" evidence="9">
    <location>
        <begin position="170"/>
        <end position="195"/>
    </location>
</feature>
<feature type="transmembrane region" description="Helical" evidence="9">
    <location>
        <begin position="9"/>
        <end position="29"/>
    </location>
</feature>
<evidence type="ECO:0000256" key="4">
    <source>
        <dbReference type="ARBA" id="ARBA00022692"/>
    </source>
</evidence>
<protein>
    <recommendedName>
        <fullName evidence="9">Lipoprotein signal peptidase</fullName>
        <ecNumber evidence="9">3.4.23.36</ecNumber>
    </recommendedName>
    <alternativeName>
        <fullName evidence="9">Prolipoprotein signal peptidase</fullName>
    </alternativeName>
    <alternativeName>
        <fullName evidence="9">Signal peptidase II</fullName>
        <shortName evidence="9">SPase II</shortName>
    </alternativeName>
</protein>
<evidence type="ECO:0000256" key="6">
    <source>
        <dbReference type="ARBA" id="ARBA00022801"/>
    </source>
</evidence>
<dbReference type="OrthoDB" id="9810259at2"/>
<evidence type="ECO:0000256" key="1">
    <source>
        <dbReference type="ARBA" id="ARBA00006139"/>
    </source>
</evidence>
<comment type="pathway">
    <text evidence="9">Protein modification; lipoprotein biosynthesis (signal peptide cleavage).</text>
</comment>
<comment type="subcellular location">
    <subcellularLocation>
        <location evidence="9">Cell membrane</location>
        <topology evidence="9">Multi-pass membrane protein</topology>
    </subcellularLocation>
</comment>
<dbReference type="EMBL" id="AQHY01000010">
    <property type="protein sequence ID" value="EOA56755.1"/>
    <property type="molecule type" value="Genomic_DNA"/>
</dbReference>
<dbReference type="NCBIfam" id="NF011369">
    <property type="entry name" value="PRK14788.1"/>
    <property type="match status" value="1"/>
</dbReference>
<keyword evidence="7 9" id="KW-1133">Transmembrane helix</keyword>